<name>A0A6J5RY38_9CAUD</name>
<accession>A0A6J5RY38</accession>
<gene>
    <name evidence="1" type="ORF">UFOVP1290_635</name>
</gene>
<sequence length="211" mass="24385">MSIVKDLTGQVFGELKVIDRAFNDKHNKARWHCVCSCGTKTIVCGSDLIKSNTKSCGCRLNNKEASCRRKLKPHIYTAKEIYRRYSDGDLTFEDFLILSQQKCYYCNCKPSSNYNAFSKRKNALKFSIENGNFQYNGLDRLDSSLLHNKNNMVPCCKICNFMKGILTPTEFKIYIENIASHHLYGLSPYQLREAVIQYKLNNPINEIEYMI</sequence>
<dbReference type="EMBL" id="LR797252">
    <property type="protein sequence ID" value="CAB4197115.1"/>
    <property type="molecule type" value="Genomic_DNA"/>
</dbReference>
<evidence type="ECO:0000313" key="1">
    <source>
        <dbReference type="EMBL" id="CAB4197115.1"/>
    </source>
</evidence>
<organism evidence="1">
    <name type="scientific">uncultured Caudovirales phage</name>
    <dbReference type="NCBI Taxonomy" id="2100421"/>
    <lineage>
        <taxon>Viruses</taxon>
        <taxon>Duplodnaviria</taxon>
        <taxon>Heunggongvirae</taxon>
        <taxon>Uroviricota</taxon>
        <taxon>Caudoviricetes</taxon>
        <taxon>Peduoviridae</taxon>
        <taxon>Maltschvirus</taxon>
        <taxon>Maltschvirus maltsch</taxon>
    </lineage>
</organism>
<dbReference type="Gene3D" id="3.30.40.220">
    <property type="match status" value="1"/>
</dbReference>
<reference evidence="1" key="1">
    <citation type="submission" date="2020-05" db="EMBL/GenBank/DDBJ databases">
        <authorList>
            <person name="Chiriac C."/>
            <person name="Salcher M."/>
            <person name="Ghai R."/>
            <person name="Kavagutti S V."/>
        </authorList>
    </citation>
    <scope>NUCLEOTIDE SEQUENCE</scope>
</reference>
<proteinExistence type="predicted"/>
<protein>
    <submittedName>
        <fullName evidence="1">Uncharacterized protein</fullName>
    </submittedName>
</protein>